<proteinExistence type="inferred from homology"/>
<evidence type="ECO:0000256" key="18">
    <source>
        <dbReference type="SAM" id="MobiDB-lite"/>
    </source>
</evidence>
<evidence type="ECO:0000256" key="6">
    <source>
        <dbReference type="ARBA" id="ARBA00012126"/>
    </source>
</evidence>
<dbReference type="EC" id="4.3.1.32" evidence="6"/>
<evidence type="ECO:0000259" key="19">
    <source>
        <dbReference type="PROSITE" id="PS51918"/>
    </source>
</evidence>
<dbReference type="Pfam" id="PF19288">
    <property type="entry name" value="CofH_C"/>
    <property type="match status" value="1"/>
</dbReference>
<dbReference type="HAMAP" id="MF_01611">
    <property type="entry name" value="FO_synth_sub1"/>
    <property type="match status" value="1"/>
</dbReference>
<dbReference type="GO" id="GO:0044689">
    <property type="term" value="F:7,8-didemethyl-8-hydroxy-5-deazariboflavin synthase activity"/>
    <property type="evidence" value="ECO:0007669"/>
    <property type="project" value="UniProtKB-EC"/>
</dbReference>
<evidence type="ECO:0000256" key="16">
    <source>
        <dbReference type="ARBA" id="ARBA00048468"/>
    </source>
</evidence>
<feature type="region of interest" description="Disordered" evidence="18">
    <location>
        <begin position="418"/>
        <end position="445"/>
    </location>
</feature>
<dbReference type="GO" id="GO:0141093">
    <property type="term" value="F:5-amino-6-(D-ribitylamino)uracil--L-tyrosine 4-hydroxyphenyl transferase activity"/>
    <property type="evidence" value="ECO:0007669"/>
    <property type="project" value="UniProtKB-EC"/>
</dbReference>
<comment type="similarity">
    <text evidence="5">In the N-terminal section; belongs to the radical SAM superfamily. CofG family.</text>
</comment>
<dbReference type="NCBIfam" id="TIGR03550">
    <property type="entry name" value="F420_cofG"/>
    <property type="match status" value="1"/>
</dbReference>
<keyword evidence="12" id="KW-0479">Metal-binding</keyword>
<evidence type="ECO:0000256" key="15">
    <source>
        <dbReference type="ARBA" id="ARBA00023239"/>
    </source>
</evidence>
<keyword evidence="14" id="KW-0411">Iron-sulfur</keyword>
<keyword evidence="15" id="KW-0456">Lyase</keyword>
<feature type="domain" description="Radical SAM core" evidence="19">
    <location>
        <begin position="458"/>
        <end position="681"/>
    </location>
</feature>
<dbReference type="InterPro" id="IPR058240">
    <property type="entry name" value="rSAM_sf"/>
</dbReference>
<dbReference type="HAMAP" id="MF_01612">
    <property type="entry name" value="FO_synth_sub2"/>
    <property type="match status" value="1"/>
</dbReference>
<dbReference type="Pfam" id="PF04055">
    <property type="entry name" value="Radical_SAM"/>
    <property type="match status" value="2"/>
</dbReference>
<dbReference type="InterPro" id="IPR034405">
    <property type="entry name" value="F420"/>
</dbReference>
<dbReference type="NCBIfam" id="NF004884">
    <property type="entry name" value="PRK06245.1"/>
    <property type="match status" value="1"/>
</dbReference>
<evidence type="ECO:0000256" key="12">
    <source>
        <dbReference type="ARBA" id="ARBA00022723"/>
    </source>
</evidence>
<comment type="pathway">
    <text evidence="3">Cofactor biosynthesis; coenzyme F0 biosynthesis.</text>
</comment>
<evidence type="ECO:0000256" key="5">
    <source>
        <dbReference type="ARBA" id="ARBA00010826"/>
    </source>
</evidence>
<dbReference type="InterPro" id="IPR045567">
    <property type="entry name" value="CofH/MnqC-like_C"/>
</dbReference>
<keyword evidence="13" id="KW-0408">Iron</keyword>
<accession>A0A7S1AJN0</accession>
<dbReference type="SFLD" id="SFLDF00294">
    <property type="entry name" value="7_8-didemethyl-8-hydroxy-5-dea"/>
    <property type="match status" value="1"/>
</dbReference>
<evidence type="ECO:0000256" key="13">
    <source>
        <dbReference type="ARBA" id="ARBA00023004"/>
    </source>
</evidence>
<evidence type="ECO:0000256" key="1">
    <source>
        <dbReference type="ARBA" id="ARBA00001966"/>
    </source>
</evidence>
<organism evidence="20">
    <name type="scientific">Noctiluca scintillans</name>
    <name type="common">Sea sparkle</name>
    <name type="synonym">Red tide dinoflagellate</name>
    <dbReference type="NCBI Taxonomy" id="2966"/>
    <lineage>
        <taxon>Eukaryota</taxon>
        <taxon>Sar</taxon>
        <taxon>Alveolata</taxon>
        <taxon>Dinophyceae</taxon>
        <taxon>Noctilucales</taxon>
        <taxon>Noctilucaceae</taxon>
        <taxon>Noctiluca</taxon>
    </lineage>
</organism>
<evidence type="ECO:0000256" key="11">
    <source>
        <dbReference type="ARBA" id="ARBA00022691"/>
    </source>
</evidence>
<dbReference type="InterPro" id="IPR019940">
    <property type="entry name" value="CofH_family"/>
</dbReference>
<evidence type="ECO:0000256" key="14">
    <source>
        <dbReference type="ARBA" id="ARBA00023014"/>
    </source>
</evidence>
<dbReference type="PROSITE" id="PS51918">
    <property type="entry name" value="RADICAL_SAM"/>
    <property type="match status" value="2"/>
</dbReference>
<dbReference type="PANTHER" id="PTHR43076:SF1">
    <property type="entry name" value="LIPOYL SYNTHASE 2"/>
    <property type="match status" value="1"/>
</dbReference>
<dbReference type="EMBL" id="HBFQ01042520">
    <property type="protein sequence ID" value="CAD8855728.1"/>
    <property type="molecule type" value="Transcribed_RNA"/>
</dbReference>
<dbReference type="InterPro" id="IPR019939">
    <property type="entry name" value="CofG_family"/>
</dbReference>
<dbReference type="SMART" id="SM00729">
    <property type="entry name" value="Elp3"/>
    <property type="match status" value="2"/>
</dbReference>
<evidence type="ECO:0000256" key="10">
    <source>
        <dbReference type="ARBA" id="ARBA00022679"/>
    </source>
</evidence>
<comment type="cofactor">
    <cofactor evidence="1">
        <name>[4Fe-4S] cluster</name>
        <dbReference type="ChEBI" id="CHEBI:49883"/>
    </cofactor>
</comment>
<evidence type="ECO:0000256" key="8">
    <source>
        <dbReference type="ARBA" id="ARBA00022220"/>
    </source>
</evidence>
<comment type="catalytic activity">
    <reaction evidence="17">
        <text>5-amino-5-(4-hydroxybenzyl)-6-(D-ribitylimino)-5,6-dihydrouracil + S-adenosyl-L-methionine = 7,8-didemethyl-8-hydroxy-5-deazariboflavin + 5'-deoxyadenosine + L-methionine + NH4(+) + H(+)</text>
        <dbReference type="Rhea" id="RHEA:55204"/>
        <dbReference type="ChEBI" id="CHEBI:15378"/>
        <dbReference type="ChEBI" id="CHEBI:17319"/>
        <dbReference type="ChEBI" id="CHEBI:28938"/>
        <dbReference type="ChEBI" id="CHEBI:57844"/>
        <dbReference type="ChEBI" id="CHEBI:59789"/>
        <dbReference type="ChEBI" id="CHEBI:59904"/>
        <dbReference type="ChEBI" id="CHEBI:85936"/>
        <dbReference type="EC" id="4.3.1.32"/>
    </reaction>
</comment>
<dbReference type="GO" id="GO:0046872">
    <property type="term" value="F:metal ion binding"/>
    <property type="evidence" value="ECO:0007669"/>
    <property type="project" value="UniProtKB-KW"/>
</dbReference>
<dbReference type="InterPro" id="IPR007197">
    <property type="entry name" value="rSAM"/>
</dbReference>
<dbReference type="SUPFAM" id="SSF102114">
    <property type="entry name" value="Radical SAM enzymes"/>
    <property type="match status" value="2"/>
</dbReference>
<evidence type="ECO:0000256" key="7">
    <source>
        <dbReference type="ARBA" id="ARBA00012289"/>
    </source>
</evidence>
<evidence type="ECO:0000256" key="3">
    <source>
        <dbReference type="ARBA" id="ARBA00004712"/>
    </source>
</evidence>
<protein>
    <recommendedName>
        <fullName evidence="8">FO synthase</fullName>
        <ecNumber evidence="7">2.5.1.147</ecNumber>
        <ecNumber evidence="6">4.3.1.32</ecNumber>
    </recommendedName>
</protein>
<dbReference type="NCBIfam" id="TIGR00423">
    <property type="entry name" value="CofH family radical SAM protein"/>
    <property type="match status" value="1"/>
</dbReference>
<evidence type="ECO:0000256" key="17">
    <source>
        <dbReference type="ARBA" id="ARBA00048974"/>
    </source>
</evidence>
<dbReference type="SFLD" id="SFLDG01388">
    <property type="entry name" value="7_8-didemethyl-8-hydroxy-5-dea"/>
    <property type="match status" value="2"/>
</dbReference>
<keyword evidence="10" id="KW-0808">Transferase</keyword>
<dbReference type="InterPro" id="IPR006638">
    <property type="entry name" value="Elp3/MiaA/NifB-like_rSAM"/>
</dbReference>
<dbReference type="SFLD" id="SFLDS00029">
    <property type="entry name" value="Radical_SAM"/>
    <property type="match status" value="2"/>
</dbReference>
<sequence>MALARLMGGSRKGVSRVLDRVLSADRDCPAVLSAADIADLLRAEGADFHAVCATADALRKETCGNKVSFVVNRNINFTNVCVKRCRFCAFSRTAAKQSECYVLPLDEIVRRASEAADLGATEVCVQAGLLPNASPTLYTEIAAAIKAARPHLHLHAFSPEEVLYGASRGKSSVRDFLVSLREAGVDTLPGTSAEILGDDALRRRLAPGRLSTSDWVDVVRTAHAVGLRTTATMMYGHIETPEHVARHLQILREIQSDTAGFTEFVPLGFIASEAPGRLDGSIGADLREGPTGPEVLRTHAVARIVLHGSIDNIQASWVKEGVKMAQVLLNAGCNDLGGTLVNESISTSAGASFGQMLRPREMRKLIVSCRRVPYERLTDYRVKGAEDRASELDDVDVAQFGSYSQLVASPDFRFRRKPAARSTAPAMSPSNPGAPGMSRHMSSTAWARGCNDREDRVVTFSPSITVIPTYECFNSCTYCNFRTTATRSSAGWTPLATVRSQLERAPGGTVEVLVMSGEVHPGLVNIRAEWVQHVADICNLALDMGFMPHTNVGPLSEAEFAVLKPVNFSMGLMLEQVVALPVHRHAPSKHPSVRIEAIRAAGELGIPFTTGILCGIGETEKQRLESLEVLAGLQQKHGHLQECILQPHSTGSQQRETPSDWQSTFDLNDLPDLIRAARSILPDSVGIQVPPNLVASQKGLLRRCLDAGARDLGGISLVNKDEVNPDFVFPGVPGLARELAVSGYELRERPPVYPTFARRFLKGRLLESLMQHEDRFGFQRP</sequence>
<evidence type="ECO:0000256" key="9">
    <source>
        <dbReference type="ARBA" id="ARBA00022485"/>
    </source>
</evidence>
<dbReference type="PANTHER" id="PTHR43076">
    <property type="entry name" value="FO SYNTHASE (COFH)"/>
    <property type="match status" value="1"/>
</dbReference>
<dbReference type="SFLD" id="SFLDG01064">
    <property type="entry name" value="F420__menaquinone_cofactor_bio"/>
    <property type="match status" value="2"/>
</dbReference>
<keyword evidence="11" id="KW-0949">S-adenosyl-L-methionine</keyword>
<dbReference type="EC" id="2.5.1.147" evidence="7"/>
<reference evidence="20" key="1">
    <citation type="submission" date="2021-01" db="EMBL/GenBank/DDBJ databases">
        <authorList>
            <person name="Corre E."/>
            <person name="Pelletier E."/>
            <person name="Niang G."/>
            <person name="Scheremetjew M."/>
            <person name="Finn R."/>
            <person name="Kale V."/>
            <person name="Holt S."/>
            <person name="Cochrane G."/>
            <person name="Meng A."/>
            <person name="Brown T."/>
            <person name="Cohen L."/>
        </authorList>
    </citation>
    <scope>NUCLEOTIDE SEQUENCE</scope>
</reference>
<comment type="catalytic activity">
    <reaction evidence="16">
        <text>5-amino-6-(D-ribitylamino)uracil + L-tyrosine + S-adenosyl-L-methionine = 5-amino-5-(4-hydroxybenzyl)-6-(D-ribitylimino)-5,6-dihydrouracil + 2-iminoacetate + 5'-deoxyadenosine + L-methionine + H(+)</text>
        <dbReference type="Rhea" id="RHEA:55200"/>
        <dbReference type="ChEBI" id="CHEBI:15378"/>
        <dbReference type="ChEBI" id="CHEBI:15934"/>
        <dbReference type="ChEBI" id="CHEBI:17319"/>
        <dbReference type="ChEBI" id="CHEBI:57844"/>
        <dbReference type="ChEBI" id="CHEBI:58315"/>
        <dbReference type="ChEBI" id="CHEBI:59789"/>
        <dbReference type="ChEBI" id="CHEBI:77846"/>
        <dbReference type="ChEBI" id="CHEBI:85936"/>
        <dbReference type="EC" id="2.5.1.147"/>
    </reaction>
</comment>
<keyword evidence="9" id="KW-0004">4Fe-4S</keyword>
<dbReference type="CDD" id="cd01335">
    <property type="entry name" value="Radical_SAM"/>
    <property type="match status" value="2"/>
</dbReference>
<dbReference type="Gene3D" id="3.20.20.70">
    <property type="entry name" value="Aldolase class I"/>
    <property type="match status" value="2"/>
</dbReference>
<dbReference type="GO" id="GO:0051539">
    <property type="term" value="F:4 iron, 4 sulfur cluster binding"/>
    <property type="evidence" value="ECO:0007669"/>
    <property type="project" value="UniProtKB-KW"/>
</dbReference>
<comment type="similarity">
    <text evidence="4">In the C-terminal section; belongs to the radical SAM superfamily. CofH family.</text>
</comment>
<evidence type="ECO:0000256" key="4">
    <source>
        <dbReference type="ARBA" id="ARBA00010051"/>
    </source>
</evidence>
<dbReference type="InterPro" id="IPR020050">
    <property type="entry name" value="FO_synthase_su2"/>
</dbReference>
<evidence type="ECO:0000256" key="2">
    <source>
        <dbReference type="ARBA" id="ARBA00003692"/>
    </source>
</evidence>
<dbReference type="UniPathway" id="UPA00072"/>
<dbReference type="AlphaFoldDB" id="A0A7S1AJN0"/>
<dbReference type="InterPro" id="IPR013785">
    <property type="entry name" value="Aldolase_TIM"/>
</dbReference>
<comment type="function">
    <text evidence="2">Catalyzes the radical-mediated synthesis of 7,8-didemethyl-8-hydroxy-5-deazariboflavin (FO) from 5-amino-6-(D-ribitylamino)uracil and L-tyrosine.</text>
</comment>
<dbReference type="SFLD" id="SFLDG01389">
    <property type="entry name" value="menaquinone_synthsis_involved"/>
    <property type="match status" value="1"/>
</dbReference>
<feature type="domain" description="Radical SAM core" evidence="19">
    <location>
        <begin position="67"/>
        <end position="311"/>
    </location>
</feature>
<dbReference type="NCBIfam" id="TIGR03551">
    <property type="entry name" value="F420_cofH"/>
    <property type="match status" value="1"/>
</dbReference>
<gene>
    <name evidence="20" type="ORF">NSCI0253_LOCUS30080</name>
</gene>
<name>A0A7S1AJN0_NOCSC</name>
<evidence type="ECO:0000313" key="20">
    <source>
        <dbReference type="EMBL" id="CAD8855728.1"/>
    </source>
</evidence>